<dbReference type="Gene3D" id="3.40.50.300">
    <property type="entry name" value="P-loop containing nucleotide triphosphate hydrolases"/>
    <property type="match status" value="1"/>
</dbReference>
<dbReference type="SMART" id="SM00382">
    <property type="entry name" value="AAA"/>
    <property type="match status" value="1"/>
</dbReference>
<feature type="domain" description="ABC transporter" evidence="5">
    <location>
        <begin position="2"/>
        <end position="231"/>
    </location>
</feature>
<sequence length="309" mass="34263">MIDVKNITKRFGTFTAVDDISFTIHEGDIVGLLGPNGAGKTTTMRMLTGYLVPDKGSIKVNGESIAHSEFAIKSEIGYMPENNPVYTDMLVKEYLELTLELNSIPKQEWDKKIAYVLKAVGIEDKFYRPIEELSKGYKQRVGIASALITDPKVLILDEPTEGLDPSQRKEIRNLIKGIGKERTVIISTHVMQEVEAMCNKILIVRDGEIVVHGTKDEVLAMKSKSGGTVSVALSGTKIKSGLSSMKTVKLLDISKEGKKEIATLSITEKDQDKVFEELTQQIVKNKWTVYGLQTAAQSLEDLFHEITTK</sequence>
<organism evidence="6 7">
    <name type="scientific">Candidatus Dojkabacteria bacterium</name>
    <dbReference type="NCBI Taxonomy" id="2099670"/>
    <lineage>
        <taxon>Bacteria</taxon>
        <taxon>Candidatus Dojkabacteria</taxon>
    </lineage>
</organism>
<accession>A0A955RKW5</accession>
<dbReference type="EMBL" id="JAGQLH010000096">
    <property type="protein sequence ID" value="MCA9386201.1"/>
    <property type="molecule type" value="Genomic_DNA"/>
</dbReference>
<evidence type="ECO:0000313" key="6">
    <source>
        <dbReference type="EMBL" id="MCA9386201.1"/>
    </source>
</evidence>
<evidence type="ECO:0000259" key="5">
    <source>
        <dbReference type="PROSITE" id="PS50893"/>
    </source>
</evidence>
<comment type="similarity">
    <text evidence="1">Belongs to the ABC transporter superfamily.</text>
</comment>
<evidence type="ECO:0000256" key="3">
    <source>
        <dbReference type="ARBA" id="ARBA00022741"/>
    </source>
</evidence>
<dbReference type="GO" id="GO:0016887">
    <property type="term" value="F:ATP hydrolysis activity"/>
    <property type="evidence" value="ECO:0007669"/>
    <property type="project" value="InterPro"/>
</dbReference>
<evidence type="ECO:0000256" key="4">
    <source>
        <dbReference type="ARBA" id="ARBA00022840"/>
    </source>
</evidence>
<name>A0A955RKW5_9BACT</name>
<dbReference type="InterPro" id="IPR003593">
    <property type="entry name" value="AAA+_ATPase"/>
</dbReference>
<dbReference type="InterPro" id="IPR003439">
    <property type="entry name" value="ABC_transporter-like_ATP-bd"/>
</dbReference>
<dbReference type="SUPFAM" id="SSF52540">
    <property type="entry name" value="P-loop containing nucleoside triphosphate hydrolases"/>
    <property type="match status" value="1"/>
</dbReference>
<keyword evidence="3" id="KW-0547">Nucleotide-binding</keyword>
<keyword evidence="4 6" id="KW-0067">ATP-binding</keyword>
<dbReference type="Pfam" id="PF00005">
    <property type="entry name" value="ABC_tran"/>
    <property type="match status" value="1"/>
</dbReference>
<dbReference type="CDD" id="cd03230">
    <property type="entry name" value="ABC_DR_subfamily_A"/>
    <property type="match status" value="1"/>
</dbReference>
<evidence type="ECO:0000313" key="7">
    <source>
        <dbReference type="Proteomes" id="UP000754563"/>
    </source>
</evidence>
<dbReference type="GO" id="GO:0005524">
    <property type="term" value="F:ATP binding"/>
    <property type="evidence" value="ECO:0007669"/>
    <property type="project" value="UniProtKB-KW"/>
</dbReference>
<evidence type="ECO:0000256" key="2">
    <source>
        <dbReference type="ARBA" id="ARBA00022448"/>
    </source>
</evidence>
<reference evidence="6" key="1">
    <citation type="submission" date="2020-04" db="EMBL/GenBank/DDBJ databases">
        <authorList>
            <person name="Zhang T."/>
        </authorList>
    </citation>
    <scope>NUCLEOTIDE SEQUENCE</scope>
    <source>
        <strain evidence="6">HKST-UBA11</strain>
    </source>
</reference>
<reference evidence="6" key="2">
    <citation type="journal article" date="2021" name="Microbiome">
        <title>Successional dynamics and alternative stable states in a saline activated sludge microbial community over 9 years.</title>
        <authorList>
            <person name="Wang Y."/>
            <person name="Ye J."/>
            <person name="Ju F."/>
            <person name="Liu L."/>
            <person name="Boyd J.A."/>
            <person name="Deng Y."/>
            <person name="Parks D.H."/>
            <person name="Jiang X."/>
            <person name="Yin X."/>
            <person name="Woodcroft B.J."/>
            <person name="Tyson G.W."/>
            <person name="Hugenholtz P."/>
            <person name="Polz M.F."/>
            <person name="Zhang T."/>
        </authorList>
    </citation>
    <scope>NUCLEOTIDE SEQUENCE</scope>
    <source>
        <strain evidence="6">HKST-UBA11</strain>
    </source>
</reference>
<proteinExistence type="inferred from homology"/>
<evidence type="ECO:0000256" key="1">
    <source>
        <dbReference type="ARBA" id="ARBA00005417"/>
    </source>
</evidence>
<dbReference type="PANTHER" id="PTHR43335">
    <property type="entry name" value="ABC TRANSPORTER, ATP-BINDING PROTEIN"/>
    <property type="match status" value="1"/>
</dbReference>
<dbReference type="InterPro" id="IPR027417">
    <property type="entry name" value="P-loop_NTPase"/>
</dbReference>
<protein>
    <submittedName>
        <fullName evidence="6">ATP-binding cassette domain-containing protein</fullName>
    </submittedName>
</protein>
<gene>
    <name evidence="6" type="ORF">KC717_06155</name>
</gene>
<dbReference type="Proteomes" id="UP000754563">
    <property type="component" value="Unassembled WGS sequence"/>
</dbReference>
<comment type="caution">
    <text evidence="6">The sequence shown here is derived from an EMBL/GenBank/DDBJ whole genome shotgun (WGS) entry which is preliminary data.</text>
</comment>
<keyword evidence="2" id="KW-0813">Transport</keyword>
<dbReference type="PANTHER" id="PTHR43335:SF4">
    <property type="entry name" value="ABC TRANSPORTER, ATP-BINDING PROTEIN"/>
    <property type="match status" value="1"/>
</dbReference>
<dbReference type="PROSITE" id="PS50893">
    <property type="entry name" value="ABC_TRANSPORTER_2"/>
    <property type="match status" value="1"/>
</dbReference>
<dbReference type="AlphaFoldDB" id="A0A955RKW5"/>